<accession>A0A811UGK3</accession>
<comment type="caution">
    <text evidence="1">The sequence shown here is derived from an EMBL/GenBank/DDBJ whole genome shotgun (WGS) entry which is preliminary data.</text>
</comment>
<protein>
    <submittedName>
        <fullName evidence="1">(Mediterranean fruit fly) hypothetical protein</fullName>
    </submittedName>
</protein>
<organism evidence="1 2">
    <name type="scientific">Ceratitis capitata</name>
    <name type="common">Mediterranean fruit fly</name>
    <name type="synonym">Tephritis capitata</name>
    <dbReference type="NCBI Taxonomy" id="7213"/>
    <lineage>
        <taxon>Eukaryota</taxon>
        <taxon>Metazoa</taxon>
        <taxon>Ecdysozoa</taxon>
        <taxon>Arthropoda</taxon>
        <taxon>Hexapoda</taxon>
        <taxon>Insecta</taxon>
        <taxon>Pterygota</taxon>
        <taxon>Neoptera</taxon>
        <taxon>Endopterygota</taxon>
        <taxon>Diptera</taxon>
        <taxon>Brachycera</taxon>
        <taxon>Muscomorpha</taxon>
        <taxon>Tephritoidea</taxon>
        <taxon>Tephritidae</taxon>
        <taxon>Ceratitis</taxon>
        <taxon>Ceratitis</taxon>
    </lineage>
</organism>
<evidence type="ECO:0000313" key="2">
    <source>
        <dbReference type="Proteomes" id="UP000606786"/>
    </source>
</evidence>
<dbReference type="Proteomes" id="UP000606786">
    <property type="component" value="Unassembled WGS sequence"/>
</dbReference>
<evidence type="ECO:0000313" key="1">
    <source>
        <dbReference type="EMBL" id="CAD6997974.1"/>
    </source>
</evidence>
<dbReference type="EMBL" id="CAJHJT010000012">
    <property type="protein sequence ID" value="CAD6997974.1"/>
    <property type="molecule type" value="Genomic_DNA"/>
</dbReference>
<proteinExistence type="predicted"/>
<reference evidence="1" key="1">
    <citation type="submission" date="2020-11" db="EMBL/GenBank/DDBJ databases">
        <authorList>
            <person name="Whitehead M."/>
        </authorList>
    </citation>
    <scope>NUCLEOTIDE SEQUENCE</scope>
    <source>
        <strain evidence="1">EGII</strain>
    </source>
</reference>
<dbReference type="AlphaFoldDB" id="A0A811UGK3"/>
<sequence length="71" mass="7998">MPMQRKKATLTASCRACGPQHFSSNCEELGHHQPDGTVTFKAKQFSPAFQQMSHPLTALLKEKNPIYIKRV</sequence>
<name>A0A811UGK3_CERCA</name>
<gene>
    <name evidence="1" type="ORF">CCAP1982_LOCUS6591</name>
</gene>
<keyword evidence="2" id="KW-1185">Reference proteome</keyword>